<keyword evidence="3" id="KW-1185">Reference proteome</keyword>
<reference evidence="3" key="1">
    <citation type="journal article" date="2019" name="Int. J. Syst. Evol. Microbiol.">
        <title>The Global Catalogue of Microorganisms (GCM) 10K type strain sequencing project: providing services to taxonomists for standard genome sequencing and annotation.</title>
        <authorList>
            <consortium name="The Broad Institute Genomics Platform"/>
            <consortium name="The Broad Institute Genome Sequencing Center for Infectious Disease"/>
            <person name="Wu L."/>
            <person name="Ma J."/>
        </authorList>
    </citation>
    <scope>NUCLEOTIDE SEQUENCE [LARGE SCALE GENOMIC DNA]</scope>
    <source>
        <strain evidence="3">KCTC 42282</strain>
    </source>
</reference>
<comment type="caution">
    <text evidence="2">The sequence shown here is derived from an EMBL/GenBank/DDBJ whole genome shotgun (WGS) entry which is preliminary data.</text>
</comment>
<feature type="compositionally biased region" description="Low complexity" evidence="1">
    <location>
        <begin position="30"/>
        <end position="45"/>
    </location>
</feature>
<organism evidence="2 3">
    <name type="scientific">Camelimonas fluminis</name>
    <dbReference type="NCBI Taxonomy" id="1576911"/>
    <lineage>
        <taxon>Bacteria</taxon>
        <taxon>Pseudomonadati</taxon>
        <taxon>Pseudomonadota</taxon>
        <taxon>Alphaproteobacteria</taxon>
        <taxon>Hyphomicrobiales</taxon>
        <taxon>Chelatococcaceae</taxon>
        <taxon>Camelimonas</taxon>
    </lineage>
</organism>
<sequence>MTGRRRGWSAGPTIAQPGFRARNGRRRCLSGSPGAGSRPRPSSGPVFTGRASGSPSWTGKLIASPCLVNRQGEPFATKTGFFGVSRQTVHRWKRGNPEFCYAVKKGKLVADANVAEALYRRAVGYSHPAVRISAAADGRHVAIPYVRKYPPDTTAAIFWLKNRRPAEWSDKQARELVSTPPAARVAIAASR</sequence>
<dbReference type="RefSeq" id="WP_191321333.1">
    <property type="nucleotide sequence ID" value="NZ_JBHRYC010000101.1"/>
</dbReference>
<proteinExistence type="predicted"/>
<protein>
    <submittedName>
        <fullName evidence="2">Uncharacterized protein</fullName>
    </submittedName>
</protein>
<evidence type="ECO:0000256" key="1">
    <source>
        <dbReference type="SAM" id="MobiDB-lite"/>
    </source>
</evidence>
<name>A0ABV7UN28_9HYPH</name>
<dbReference type="EMBL" id="JBHRYC010000101">
    <property type="protein sequence ID" value="MFC3639819.1"/>
    <property type="molecule type" value="Genomic_DNA"/>
</dbReference>
<feature type="region of interest" description="Disordered" evidence="1">
    <location>
        <begin position="1"/>
        <end position="55"/>
    </location>
</feature>
<gene>
    <name evidence="2" type="ORF">ACFONL_20980</name>
</gene>
<evidence type="ECO:0000313" key="2">
    <source>
        <dbReference type="EMBL" id="MFC3639819.1"/>
    </source>
</evidence>
<dbReference type="Proteomes" id="UP001595704">
    <property type="component" value="Unassembled WGS sequence"/>
</dbReference>
<evidence type="ECO:0000313" key="3">
    <source>
        <dbReference type="Proteomes" id="UP001595704"/>
    </source>
</evidence>
<accession>A0ABV7UN28</accession>